<evidence type="ECO:0000259" key="1">
    <source>
        <dbReference type="Pfam" id="PF00668"/>
    </source>
</evidence>
<dbReference type="SUPFAM" id="SSF52777">
    <property type="entry name" value="CoA-dependent acyltransferases"/>
    <property type="match status" value="1"/>
</dbReference>
<accession>A0A939NIM6</accession>
<dbReference type="Gene3D" id="3.30.559.10">
    <property type="entry name" value="Chloramphenicol acetyltransferase-like domain"/>
    <property type="match status" value="1"/>
</dbReference>
<dbReference type="InterPro" id="IPR001242">
    <property type="entry name" value="Condensation_dom"/>
</dbReference>
<evidence type="ECO:0000313" key="2">
    <source>
        <dbReference type="EMBL" id="MBO1919833.1"/>
    </source>
</evidence>
<feature type="domain" description="Condensation" evidence="1">
    <location>
        <begin position="3"/>
        <end position="86"/>
    </location>
</feature>
<organism evidence="2">
    <name type="scientific">Staphylococcus xylosus</name>
    <dbReference type="NCBI Taxonomy" id="1288"/>
    <lineage>
        <taxon>Bacteria</taxon>
        <taxon>Bacillati</taxon>
        <taxon>Bacillota</taxon>
        <taxon>Bacilli</taxon>
        <taxon>Bacillales</taxon>
        <taxon>Staphylococcaceae</taxon>
        <taxon>Staphylococcus</taxon>
    </lineage>
</organism>
<comment type="caution">
    <text evidence="2">The sequence shown here is derived from an EMBL/GenBank/DDBJ whole genome shotgun (WGS) entry which is preliminary data.</text>
</comment>
<protein>
    <recommendedName>
        <fullName evidence="1">Condensation domain-containing protein</fullName>
    </recommendedName>
</protein>
<dbReference type="InterPro" id="IPR023213">
    <property type="entry name" value="CAT-like_dom_sf"/>
</dbReference>
<sequence>MANTRLLSYAQKEILQIEQFYENTSINNIAGIVHMNNGLGYDEVNEAFNKIIEQHDTLRIRVTREEGEYKQYLVDYEHQNFEFIDFIKMKLVMISGYEKVLL</sequence>
<dbReference type="GO" id="GO:0008610">
    <property type="term" value="P:lipid biosynthetic process"/>
    <property type="evidence" value="ECO:0007669"/>
    <property type="project" value="UniProtKB-ARBA"/>
</dbReference>
<dbReference type="EMBL" id="JAGETT010000010">
    <property type="protein sequence ID" value="MBO1919833.1"/>
    <property type="molecule type" value="Genomic_DNA"/>
</dbReference>
<dbReference type="GO" id="GO:0003824">
    <property type="term" value="F:catalytic activity"/>
    <property type="evidence" value="ECO:0007669"/>
    <property type="project" value="InterPro"/>
</dbReference>
<name>A0A939NIM6_STAXY</name>
<gene>
    <name evidence="2" type="ORF">J4710_02775</name>
</gene>
<proteinExistence type="predicted"/>
<reference evidence="2" key="1">
    <citation type="submission" date="2021-03" db="EMBL/GenBank/DDBJ databases">
        <title>Molecular epidemiology and mechanisms of colistin and carbapenem resistance in Enterobacteriaceae from clinical isolates, the environment and porcine samples in Pretoria, South Africa.</title>
        <authorList>
            <person name="Bogoshi D."/>
            <person name="Mbelle N.M."/>
            <person name="Naidoo V."/>
            <person name="Osei Sekyere J."/>
        </authorList>
    </citation>
    <scope>NUCLEOTIDE SEQUENCE</scope>
    <source>
        <strain evidence="2">ESB009</strain>
    </source>
</reference>
<dbReference type="AlphaFoldDB" id="A0A939NIM6"/>
<dbReference type="Pfam" id="PF00668">
    <property type="entry name" value="Condensation"/>
    <property type="match status" value="1"/>
</dbReference>